<dbReference type="Ensembl" id="ENSHHUT00000002126.1">
    <property type="protein sequence ID" value="ENSHHUP00000002055.1"/>
    <property type="gene ID" value="ENSHHUG00000001315.1"/>
</dbReference>
<dbReference type="InterPro" id="IPR001680">
    <property type="entry name" value="WD40_rpt"/>
</dbReference>
<reference evidence="3" key="3">
    <citation type="submission" date="2025-09" db="UniProtKB">
        <authorList>
            <consortium name="Ensembl"/>
        </authorList>
    </citation>
    <scope>IDENTIFICATION</scope>
</reference>
<dbReference type="GO" id="GO:1990716">
    <property type="term" value="C:axonemal central apparatus"/>
    <property type="evidence" value="ECO:0007669"/>
    <property type="project" value="TreeGrafter"/>
</dbReference>
<feature type="region of interest" description="Disordered" evidence="2">
    <location>
        <begin position="95"/>
        <end position="124"/>
    </location>
</feature>
<dbReference type="SMART" id="SM00320">
    <property type="entry name" value="WD40"/>
    <property type="match status" value="3"/>
</dbReference>
<name>A0A4W5JUY3_9TELE</name>
<dbReference type="PROSITE" id="PS50082">
    <property type="entry name" value="WD_REPEATS_2"/>
    <property type="match status" value="1"/>
</dbReference>
<proteinExistence type="predicted"/>
<protein>
    <submittedName>
        <fullName evidence="3">Uncharacterized protein</fullName>
    </submittedName>
</protein>
<dbReference type="InterPro" id="IPR036322">
    <property type="entry name" value="WD40_repeat_dom_sf"/>
</dbReference>
<dbReference type="PANTHER" id="PTHR14604">
    <property type="entry name" value="WD40 REPEAT PF20"/>
    <property type="match status" value="1"/>
</dbReference>
<evidence type="ECO:0000313" key="4">
    <source>
        <dbReference type="Proteomes" id="UP000314982"/>
    </source>
</evidence>
<dbReference type="GO" id="GO:0035082">
    <property type="term" value="P:axoneme assembly"/>
    <property type="evidence" value="ECO:0007669"/>
    <property type="project" value="TreeGrafter"/>
</dbReference>
<dbReference type="Proteomes" id="UP000314982">
    <property type="component" value="Unassembled WGS sequence"/>
</dbReference>
<organism evidence="3 4">
    <name type="scientific">Hucho hucho</name>
    <name type="common">huchen</name>
    <dbReference type="NCBI Taxonomy" id="62062"/>
    <lineage>
        <taxon>Eukaryota</taxon>
        <taxon>Metazoa</taxon>
        <taxon>Chordata</taxon>
        <taxon>Craniata</taxon>
        <taxon>Vertebrata</taxon>
        <taxon>Euteleostomi</taxon>
        <taxon>Actinopterygii</taxon>
        <taxon>Neopterygii</taxon>
        <taxon>Teleostei</taxon>
        <taxon>Protacanthopterygii</taxon>
        <taxon>Salmoniformes</taxon>
        <taxon>Salmonidae</taxon>
        <taxon>Salmoninae</taxon>
        <taxon>Hucho</taxon>
    </lineage>
</organism>
<dbReference type="PANTHER" id="PTHR14604:SF3">
    <property type="entry name" value="SPERM-ASSOCIATED ANTIGEN 16 PROTEIN"/>
    <property type="match status" value="1"/>
</dbReference>
<dbReference type="Pfam" id="PF00400">
    <property type="entry name" value="WD40"/>
    <property type="match status" value="2"/>
</dbReference>
<feature type="compositionally biased region" description="Polar residues" evidence="2">
    <location>
        <begin position="103"/>
        <end position="124"/>
    </location>
</feature>
<reference evidence="3" key="2">
    <citation type="submission" date="2025-08" db="UniProtKB">
        <authorList>
            <consortium name="Ensembl"/>
        </authorList>
    </citation>
    <scope>IDENTIFICATION</scope>
</reference>
<evidence type="ECO:0000256" key="1">
    <source>
        <dbReference type="PROSITE-ProRule" id="PRU00221"/>
    </source>
</evidence>
<reference evidence="4" key="1">
    <citation type="submission" date="2018-06" db="EMBL/GenBank/DDBJ databases">
        <title>Genome assembly of Danube salmon.</title>
        <authorList>
            <person name="Macqueen D.J."/>
            <person name="Gundappa M.K."/>
        </authorList>
    </citation>
    <scope>NUCLEOTIDE SEQUENCE [LARGE SCALE GENOMIC DNA]</scope>
</reference>
<sequence>WVPDLKFRRPIYFTSNLFQYPQTPIRAFNTAKLQSKTVSRIPEVVNDFPPSFLINCFQTEWNEMAHKCLFNAEDVGLIPDVYTQNHFLASELKNTQRERGEYRQTTSAAGQTGQAPKSQRFQPSPVQAIGPQLKLQKMVYVIKAHTLLVSYKALHPSKLVVASAGDDQLWRLPEGELIATGQGHSDGSLGLTFTLTVFQIWDLSEGHTGATWGCSSHSGGDFVASCSLEDTVKVMVPLHGHTGSINSVEFLPSSTGLLTSSAEKTILVGHLDRHVPRQSTATATPSTMPHSAPLVTSSRTAIPVALSCCGMSGGRQTCSLWRRGRSLATGWLSAPSGQILAVIGDEVRVVDWAYLQVAYVLKHEDLVQYFSFTTRGEYLLSGASDRRVVTMDKIHKSKNLHKSYLC</sequence>
<keyword evidence="4" id="KW-1185">Reference proteome</keyword>
<feature type="repeat" description="WD" evidence="1">
    <location>
        <begin position="238"/>
        <end position="268"/>
    </location>
</feature>
<dbReference type="InterPro" id="IPR050995">
    <property type="entry name" value="WD-F-box_domain-protein"/>
</dbReference>
<evidence type="ECO:0000256" key="2">
    <source>
        <dbReference type="SAM" id="MobiDB-lite"/>
    </source>
</evidence>
<dbReference type="SUPFAM" id="SSF50978">
    <property type="entry name" value="WD40 repeat-like"/>
    <property type="match status" value="1"/>
</dbReference>
<accession>A0A4W5JUY3</accession>
<dbReference type="AlphaFoldDB" id="A0A4W5JUY3"/>
<dbReference type="Gene3D" id="2.130.10.10">
    <property type="entry name" value="YVTN repeat-like/Quinoprotein amine dehydrogenase"/>
    <property type="match status" value="2"/>
</dbReference>
<dbReference type="GeneTree" id="ENSGT00940000155053"/>
<dbReference type="STRING" id="62062.ENSHHUP00000002055"/>
<dbReference type="InterPro" id="IPR015943">
    <property type="entry name" value="WD40/YVTN_repeat-like_dom_sf"/>
</dbReference>
<evidence type="ECO:0000313" key="3">
    <source>
        <dbReference type="Ensembl" id="ENSHHUP00000002055.1"/>
    </source>
</evidence>
<keyword evidence="1" id="KW-0853">WD repeat</keyword>